<feature type="compositionally biased region" description="Low complexity" evidence="1">
    <location>
        <begin position="54"/>
        <end position="64"/>
    </location>
</feature>
<accession>D6Z880</accession>
<dbReference type="RefSeq" id="WP_013138613.1">
    <property type="nucleotide sequence ID" value="NC_014168.1"/>
</dbReference>
<keyword evidence="3" id="KW-1185">Reference proteome</keyword>
<feature type="compositionally biased region" description="Polar residues" evidence="1">
    <location>
        <begin position="42"/>
        <end position="52"/>
    </location>
</feature>
<dbReference type="KEGG" id="srt:Srot_1700"/>
<feature type="compositionally biased region" description="Pro residues" evidence="1">
    <location>
        <begin position="65"/>
        <end position="74"/>
    </location>
</feature>
<dbReference type="AlphaFoldDB" id="D6Z880"/>
<organism evidence="2 3">
    <name type="scientific">Segniliparus rotundus (strain ATCC BAA-972 / CDC 1076 / CIP 108378 / DSM 44985 / JCM 13578)</name>
    <dbReference type="NCBI Taxonomy" id="640132"/>
    <lineage>
        <taxon>Bacteria</taxon>
        <taxon>Bacillati</taxon>
        <taxon>Actinomycetota</taxon>
        <taxon>Actinomycetes</taxon>
        <taxon>Mycobacteriales</taxon>
        <taxon>Segniliparaceae</taxon>
        <taxon>Segniliparus</taxon>
    </lineage>
</organism>
<evidence type="ECO:0000313" key="2">
    <source>
        <dbReference type="EMBL" id="ADG98160.1"/>
    </source>
</evidence>
<reference evidence="2 3" key="1">
    <citation type="journal article" date="2010" name="Stand. Genomic Sci.">
        <title>Complete genome sequence of Segniliparus rotundus type strain (CDC 1076).</title>
        <authorList>
            <person name="Sikorski J."/>
            <person name="Lapidus A."/>
            <person name="Copeland A."/>
            <person name="Misra M."/>
            <person name="Glavina Del Rio T."/>
            <person name="Nolan M."/>
            <person name="Lucas S."/>
            <person name="Chen F."/>
            <person name="Tice H."/>
            <person name="Cheng J.F."/>
            <person name="Jando M."/>
            <person name="Schneider S."/>
            <person name="Bruce D."/>
            <person name="Goodwin L."/>
            <person name="Pitluck S."/>
            <person name="Liolios K."/>
            <person name="Mikhailova N."/>
            <person name="Pati A."/>
            <person name="Ivanova N."/>
            <person name="Mavromatis K."/>
            <person name="Chen A."/>
            <person name="Palaniappan K."/>
            <person name="Chertkov O."/>
            <person name="Land M."/>
            <person name="Hauser L."/>
            <person name="Chang Y.J."/>
            <person name="Jeffries C.D."/>
            <person name="Brettin T."/>
            <person name="Detter J.C."/>
            <person name="Han C."/>
            <person name="Rohde M."/>
            <person name="Goker M."/>
            <person name="Bristow J."/>
            <person name="Eisen J.A."/>
            <person name="Markowitz V."/>
            <person name="Hugenholtz P."/>
            <person name="Kyrpides N.C."/>
            <person name="Klenk H.P."/>
        </authorList>
    </citation>
    <scope>NUCLEOTIDE SEQUENCE [LARGE SCALE GENOMIC DNA]</scope>
    <source>
        <strain evidence="3">ATCC BAA-972 / CDC 1076 / CIP 108378 / DSM 44985 / JCM 13578</strain>
    </source>
</reference>
<sequence>MGTTPEQPQGPPSENSPPRNSPPQNSGVPQWFYPALGLPQVPEQQCAQSWDSQHAPQAAAAPHGAAPPEPPRPGQPKRWEKALAGCLALACIFLLGWWWGSRSSQPGDSSPLALIGAAAPGQDGLAGLSDDELFALLPAREDYPDGWKVTRTRGSARSEGKGSAVDISPPECDLRKAEKSADAVGSVQGNSTGMLLVEAASAEVRLHRDPRGSGPFVAAEDFAKRCPAVTLSSAGGATAVMRLSTERDTVPGADESMTIRMSGRLQSQGTMAIPAVLTITGARSRGLVVIGSGMRAGLALSLPQTRGGSADESDVAAQLLRETVRRIKAK</sequence>
<dbReference type="HOGENOM" id="CLU_871236_0_0_11"/>
<proteinExistence type="predicted"/>
<dbReference type="OrthoDB" id="9821068at2"/>
<gene>
    <name evidence="2" type="ordered locus">Srot_1700</name>
</gene>
<feature type="region of interest" description="Disordered" evidence="1">
    <location>
        <begin position="148"/>
        <end position="170"/>
    </location>
</feature>
<dbReference type="STRING" id="640132.Srot_1700"/>
<name>D6Z880_SEGRD</name>
<evidence type="ECO:0000256" key="1">
    <source>
        <dbReference type="SAM" id="MobiDB-lite"/>
    </source>
</evidence>
<feature type="compositionally biased region" description="Pro residues" evidence="1">
    <location>
        <begin position="8"/>
        <end position="21"/>
    </location>
</feature>
<dbReference type="Proteomes" id="UP000002247">
    <property type="component" value="Chromosome"/>
</dbReference>
<evidence type="ECO:0000313" key="3">
    <source>
        <dbReference type="Proteomes" id="UP000002247"/>
    </source>
</evidence>
<dbReference type="EMBL" id="CP001958">
    <property type="protein sequence ID" value="ADG98160.1"/>
    <property type="molecule type" value="Genomic_DNA"/>
</dbReference>
<feature type="region of interest" description="Disordered" evidence="1">
    <location>
        <begin position="1"/>
        <end position="78"/>
    </location>
</feature>
<protein>
    <submittedName>
        <fullName evidence="2">Uncharacterized protein</fullName>
    </submittedName>
</protein>